<dbReference type="EMBL" id="CAXKWB010021617">
    <property type="protein sequence ID" value="CAL4123310.1"/>
    <property type="molecule type" value="Genomic_DNA"/>
</dbReference>
<organism evidence="1 2">
    <name type="scientific">Meganyctiphanes norvegica</name>
    <name type="common">Northern krill</name>
    <name type="synonym">Thysanopoda norvegica</name>
    <dbReference type="NCBI Taxonomy" id="48144"/>
    <lineage>
        <taxon>Eukaryota</taxon>
        <taxon>Metazoa</taxon>
        <taxon>Ecdysozoa</taxon>
        <taxon>Arthropoda</taxon>
        <taxon>Crustacea</taxon>
        <taxon>Multicrustacea</taxon>
        <taxon>Malacostraca</taxon>
        <taxon>Eumalacostraca</taxon>
        <taxon>Eucarida</taxon>
        <taxon>Euphausiacea</taxon>
        <taxon>Euphausiidae</taxon>
        <taxon>Meganyctiphanes</taxon>
    </lineage>
</organism>
<evidence type="ECO:0000313" key="1">
    <source>
        <dbReference type="EMBL" id="CAL4123310.1"/>
    </source>
</evidence>
<proteinExistence type="predicted"/>
<comment type="caution">
    <text evidence="1">The sequence shown here is derived from an EMBL/GenBank/DDBJ whole genome shotgun (WGS) entry which is preliminary data.</text>
</comment>
<evidence type="ECO:0000313" key="2">
    <source>
        <dbReference type="Proteomes" id="UP001497623"/>
    </source>
</evidence>
<dbReference type="Proteomes" id="UP001497623">
    <property type="component" value="Unassembled WGS sequence"/>
</dbReference>
<reference evidence="1 2" key="1">
    <citation type="submission" date="2024-05" db="EMBL/GenBank/DDBJ databases">
        <authorList>
            <person name="Wallberg A."/>
        </authorList>
    </citation>
    <scope>NUCLEOTIDE SEQUENCE [LARGE SCALE GENOMIC DNA]</scope>
</reference>
<gene>
    <name evidence="1" type="ORF">MNOR_LOCUS23976</name>
</gene>
<name>A0AAV2RDP5_MEGNR</name>
<dbReference type="AlphaFoldDB" id="A0AAV2RDP5"/>
<protein>
    <submittedName>
        <fullName evidence="1">Uncharacterized protein</fullName>
    </submittedName>
</protein>
<accession>A0AAV2RDP5</accession>
<keyword evidence="2" id="KW-1185">Reference proteome</keyword>
<sequence length="102" mass="12034">MKLFVLHIHNIYHFFQFDFLSLKDSKELNAQYFPNQGSIYEEILFHCYNVHTHTNKIYHHKLVCIGGNQHISHETNACTVGILTYDRTSSLSIHRSILLHLH</sequence>